<feature type="region of interest" description="Disordered" evidence="1">
    <location>
        <begin position="119"/>
        <end position="138"/>
    </location>
</feature>
<reference evidence="2" key="1">
    <citation type="journal article" date="2023" name="Mol. Phylogenet. Evol.">
        <title>Genome-scale phylogeny and comparative genomics of the fungal order Sordariales.</title>
        <authorList>
            <person name="Hensen N."/>
            <person name="Bonometti L."/>
            <person name="Westerberg I."/>
            <person name="Brannstrom I.O."/>
            <person name="Guillou S."/>
            <person name="Cros-Aarteil S."/>
            <person name="Calhoun S."/>
            <person name="Haridas S."/>
            <person name="Kuo A."/>
            <person name="Mondo S."/>
            <person name="Pangilinan J."/>
            <person name="Riley R."/>
            <person name="LaButti K."/>
            <person name="Andreopoulos B."/>
            <person name="Lipzen A."/>
            <person name="Chen C."/>
            <person name="Yan M."/>
            <person name="Daum C."/>
            <person name="Ng V."/>
            <person name="Clum A."/>
            <person name="Steindorff A."/>
            <person name="Ohm R.A."/>
            <person name="Martin F."/>
            <person name="Silar P."/>
            <person name="Natvig D.O."/>
            <person name="Lalanne C."/>
            <person name="Gautier V."/>
            <person name="Ament-Velasquez S.L."/>
            <person name="Kruys A."/>
            <person name="Hutchinson M.I."/>
            <person name="Powell A.J."/>
            <person name="Barry K."/>
            <person name="Miller A.N."/>
            <person name="Grigoriev I.V."/>
            <person name="Debuchy R."/>
            <person name="Gladieux P."/>
            <person name="Hiltunen Thoren M."/>
            <person name="Johannesson H."/>
        </authorList>
    </citation>
    <scope>NUCLEOTIDE SEQUENCE</scope>
    <source>
        <strain evidence="2">CBS 118394</strain>
    </source>
</reference>
<protein>
    <submittedName>
        <fullName evidence="2">Uncharacterized protein</fullName>
    </submittedName>
</protein>
<dbReference type="EMBL" id="JAUEDM010000007">
    <property type="protein sequence ID" value="KAK3313906.1"/>
    <property type="molecule type" value="Genomic_DNA"/>
</dbReference>
<evidence type="ECO:0000313" key="3">
    <source>
        <dbReference type="Proteomes" id="UP001283341"/>
    </source>
</evidence>
<proteinExistence type="predicted"/>
<gene>
    <name evidence="2" type="ORF">B0H66DRAFT_366977</name>
</gene>
<sequence length="235" mass="25975">MPIVYPDTRYYLPNPQQNDMTVSTSFTIASLPTLRTLESSCRHIVSVSPALGLWGLSESSLQPVQLSGHLAPVPGNCSKDFDSLSWPIKAVNNWHCQFPAEGHRVILASSRISQKKKKNFNKSSLNPISRPPPHGLRPRFSRVKVDGSRCCMCHLQYKQLFQPYLLRASALDAPQQANGMCVGCTVTGALLHRRPKHRQFRKRCILSIVRSVCLAGVFQTDSTAGLGGGKHGNSR</sequence>
<name>A0AAE0LZR3_9PEZI</name>
<evidence type="ECO:0000256" key="1">
    <source>
        <dbReference type="SAM" id="MobiDB-lite"/>
    </source>
</evidence>
<dbReference type="AlphaFoldDB" id="A0AAE0LZR3"/>
<organism evidence="2 3">
    <name type="scientific">Apodospora peruviana</name>
    <dbReference type="NCBI Taxonomy" id="516989"/>
    <lineage>
        <taxon>Eukaryota</taxon>
        <taxon>Fungi</taxon>
        <taxon>Dikarya</taxon>
        <taxon>Ascomycota</taxon>
        <taxon>Pezizomycotina</taxon>
        <taxon>Sordariomycetes</taxon>
        <taxon>Sordariomycetidae</taxon>
        <taxon>Sordariales</taxon>
        <taxon>Lasiosphaeriaceae</taxon>
        <taxon>Apodospora</taxon>
    </lineage>
</organism>
<dbReference type="Proteomes" id="UP001283341">
    <property type="component" value="Unassembled WGS sequence"/>
</dbReference>
<accession>A0AAE0LZR3</accession>
<evidence type="ECO:0000313" key="2">
    <source>
        <dbReference type="EMBL" id="KAK3313906.1"/>
    </source>
</evidence>
<comment type="caution">
    <text evidence="2">The sequence shown here is derived from an EMBL/GenBank/DDBJ whole genome shotgun (WGS) entry which is preliminary data.</text>
</comment>
<keyword evidence="3" id="KW-1185">Reference proteome</keyword>
<reference evidence="2" key="2">
    <citation type="submission" date="2023-06" db="EMBL/GenBank/DDBJ databases">
        <authorList>
            <consortium name="Lawrence Berkeley National Laboratory"/>
            <person name="Haridas S."/>
            <person name="Hensen N."/>
            <person name="Bonometti L."/>
            <person name="Westerberg I."/>
            <person name="Brannstrom I.O."/>
            <person name="Guillou S."/>
            <person name="Cros-Aarteil S."/>
            <person name="Calhoun S."/>
            <person name="Kuo A."/>
            <person name="Mondo S."/>
            <person name="Pangilinan J."/>
            <person name="Riley R."/>
            <person name="Labutti K."/>
            <person name="Andreopoulos B."/>
            <person name="Lipzen A."/>
            <person name="Chen C."/>
            <person name="Yanf M."/>
            <person name="Daum C."/>
            <person name="Ng V."/>
            <person name="Clum A."/>
            <person name="Steindorff A."/>
            <person name="Ohm R."/>
            <person name="Martin F."/>
            <person name="Silar P."/>
            <person name="Natvig D."/>
            <person name="Lalanne C."/>
            <person name="Gautier V."/>
            <person name="Ament-Velasquez S.L."/>
            <person name="Kruys A."/>
            <person name="Hutchinson M.I."/>
            <person name="Powell A.J."/>
            <person name="Barry K."/>
            <person name="Miller A.N."/>
            <person name="Grigoriev I.V."/>
            <person name="Debuchy R."/>
            <person name="Gladieux P."/>
            <person name="Thoren M.H."/>
            <person name="Johannesson H."/>
        </authorList>
    </citation>
    <scope>NUCLEOTIDE SEQUENCE</scope>
    <source>
        <strain evidence="2">CBS 118394</strain>
    </source>
</reference>